<keyword evidence="2" id="KW-0326">Glycosidase</keyword>
<dbReference type="Proteomes" id="UP000823769">
    <property type="component" value="Unassembled WGS sequence"/>
</dbReference>
<gene>
    <name evidence="7" type="ORF">IAB76_00595</name>
</gene>
<comment type="similarity">
    <text evidence="1 2">Belongs to the glycosyl hydrolase 31 family.</text>
</comment>
<dbReference type="PANTHER" id="PTHR22762:SF89">
    <property type="entry name" value="ALPHA-XYLOSIDASE"/>
    <property type="match status" value="1"/>
</dbReference>
<dbReference type="GO" id="GO:0005975">
    <property type="term" value="P:carbohydrate metabolic process"/>
    <property type="evidence" value="ECO:0007669"/>
    <property type="project" value="InterPro"/>
</dbReference>
<dbReference type="SUPFAM" id="SSF51011">
    <property type="entry name" value="Glycosyl hydrolase domain"/>
    <property type="match status" value="1"/>
</dbReference>
<dbReference type="PANTHER" id="PTHR22762">
    <property type="entry name" value="ALPHA-GLUCOSIDASE"/>
    <property type="match status" value="1"/>
</dbReference>
<reference evidence="7" key="1">
    <citation type="submission" date="2020-10" db="EMBL/GenBank/DDBJ databases">
        <authorList>
            <person name="Gilroy R."/>
        </authorList>
    </citation>
    <scope>NUCLEOTIDE SEQUENCE</scope>
    <source>
        <strain evidence="7">B3-1481</strain>
    </source>
</reference>
<evidence type="ECO:0000256" key="1">
    <source>
        <dbReference type="ARBA" id="ARBA00007806"/>
    </source>
</evidence>
<dbReference type="CDD" id="cd06595">
    <property type="entry name" value="GH31_u1"/>
    <property type="match status" value="1"/>
</dbReference>
<name>A0A9D9NNI4_9BACT</name>
<feature type="chain" id="PRO_5039655121" evidence="3">
    <location>
        <begin position="23"/>
        <end position="799"/>
    </location>
</feature>
<dbReference type="GO" id="GO:0090599">
    <property type="term" value="F:alpha-glucosidase activity"/>
    <property type="evidence" value="ECO:0007669"/>
    <property type="project" value="TreeGrafter"/>
</dbReference>
<dbReference type="InterPro" id="IPR017853">
    <property type="entry name" value="GH"/>
</dbReference>
<dbReference type="GO" id="GO:0006491">
    <property type="term" value="P:N-glycan processing"/>
    <property type="evidence" value="ECO:0007669"/>
    <property type="project" value="TreeGrafter"/>
</dbReference>
<sequence>MKFLKILAAMLAAAAFALPSGADEMDPVANPDACVVAGNARFTVLTDRLVRMEWSENGVFEDNATLAVINRNLPVPEFRVTRDGDAVRIRTSALTLDYSGEGRFDESNLSVSFRMNGRRVEWHPGMSSEGNLMGTARTLDGCMGPDKINNNDPMETGVLSRDGWAIVDESERHLFVEDGSDWGHWVASRPEGEVQDLYIFAYGHDYEAALADFTKIAGKIPLPPKFVFGYWWSRFKAYTADELVALGKEFRDRKIPMDVMIIDMDWHETWQRSARAGKDEFGQNVGWTGYSWNRDLIPDPEGLLGELHDMGFKTALNLHPASGIGVREDCYPEFVADYLSRTDDYDGPEGYVYKGGEQLANGKVGRKGYHAPVPFRIDQREWADAYFNSVLHPMEKQGVDFWWLDWQQWKTSKYTEGLSNTFWLNYTFFNDKLRDADLSDPENVQRPLIYHRWGGLGSHRYQLGFSGDTHILWSVLGYLPYFTATASNVGYGYWGHDLGGHMQRGNIPTDPELYTRWLQYGVFSPIFKTHCTSSEIIERRIWMFEDHYEYMKDAFELRYALTPYIYGAARQAYDTGVSLCRPMYYDYPEADAAYDYKEQYMFGDDILVATVCEPADSLSGLADREVWFPAGDDWYDMAHHEMIKGGRTEVLQYSIAENCWFVRAGAVIPMAREGIQSLQEKSNAFRVYVAPGRGRSSAVYYEDDGVSEAYKTEYASTLIEKNASASGCTLTLAAREGYYKDMPSDREVTVVFGGLSRKPASVTLDGEALECSYDAQTREASVKLPLSSAAEETVIILKY</sequence>
<dbReference type="InterPro" id="IPR013780">
    <property type="entry name" value="Glyco_hydro_b"/>
</dbReference>
<feature type="domain" description="DUF5110" evidence="5">
    <location>
        <begin position="685"/>
        <end position="752"/>
    </location>
</feature>
<dbReference type="EMBL" id="JADILW010000008">
    <property type="protein sequence ID" value="MBO8479598.1"/>
    <property type="molecule type" value="Genomic_DNA"/>
</dbReference>
<dbReference type="Gene3D" id="3.20.20.80">
    <property type="entry name" value="Glycosidases"/>
    <property type="match status" value="1"/>
</dbReference>
<evidence type="ECO:0000313" key="7">
    <source>
        <dbReference type="EMBL" id="MBO8479598.1"/>
    </source>
</evidence>
<comment type="caution">
    <text evidence="7">The sequence shown here is derived from an EMBL/GenBank/DDBJ whole genome shotgun (WGS) entry which is preliminary data.</text>
</comment>
<evidence type="ECO:0000313" key="8">
    <source>
        <dbReference type="Proteomes" id="UP000823769"/>
    </source>
</evidence>
<proteinExistence type="inferred from homology"/>
<feature type="domain" description="Glycoside hydrolase family 31 TIM barrel" evidence="4">
    <location>
        <begin position="221"/>
        <end position="567"/>
    </location>
</feature>
<dbReference type="InterPro" id="IPR033403">
    <property type="entry name" value="DUF5110"/>
</dbReference>
<dbReference type="SUPFAM" id="SSF51445">
    <property type="entry name" value="(Trans)glycosidases"/>
    <property type="match status" value="1"/>
</dbReference>
<evidence type="ECO:0000259" key="6">
    <source>
        <dbReference type="Pfam" id="PF21365"/>
    </source>
</evidence>
<protein>
    <submittedName>
        <fullName evidence="7">DUF5110 domain-containing protein</fullName>
    </submittedName>
</protein>
<keyword evidence="2" id="KW-0378">Hydrolase</keyword>
<dbReference type="Pfam" id="PF17137">
    <property type="entry name" value="DUF5110"/>
    <property type="match status" value="1"/>
</dbReference>
<dbReference type="InterPro" id="IPR048395">
    <property type="entry name" value="Glyco_hydro_31_C"/>
</dbReference>
<dbReference type="Gene3D" id="2.60.40.1180">
    <property type="entry name" value="Golgi alpha-mannosidase II"/>
    <property type="match status" value="2"/>
</dbReference>
<dbReference type="AlphaFoldDB" id="A0A9D9NNI4"/>
<feature type="domain" description="Glycosyl hydrolase family 31 C-terminal" evidence="6">
    <location>
        <begin position="576"/>
        <end position="668"/>
    </location>
</feature>
<dbReference type="Pfam" id="PF01055">
    <property type="entry name" value="Glyco_hydro_31_2nd"/>
    <property type="match status" value="1"/>
</dbReference>
<dbReference type="Gene3D" id="2.60.40.1760">
    <property type="entry name" value="glycosyl hydrolase (family 31)"/>
    <property type="match status" value="1"/>
</dbReference>
<evidence type="ECO:0000259" key="5">
    <source>
        <dbReference type="Pfam" id="PF17137"/>
    </source>
</evidence>
<accession>A0A9D9NNI4</accession>
<feature type="signal peptide" evidence="3">
    <location>
        <begin position="1"/>
        <end position="22"/>
    </location>
</feature>
<evidence type="ECO:0000259" key="4">
    <source>
        <dbReference type="Pfam" id="PF01055"/>
    </source>
</evidence>
<organism evidence="7 8">
    <name type="scientific">Candidatus Cryptobacteroides avistercoris</name>
    <dbReference type="NCBI Taxonomy" id="2840758"/>
    <lineage>
        <taxon>Bacteria</taxon>
        <taxon>Pseudomonadati</taxon>
        <taxon>Bacteroidota</taxon>
        <taxon>Bacteroidia</taxon>
        <taxon>Bacteroidales</taxon>
        <taxon>Candidatus Cryptobacteroides</taxon>
    </lineage>
</organism>
<dbReference type="InterPro" id="IPR000322">
    <property type="entry name" value="Glyco_hydro_31_TIM"/>
</dbReference>
<keyword evidence="3" id="KW-0732">Signal</keyword>
<evidence type="ECO:0000256" key="3">
    <source>
        <dbReference type="SAM" id="SignalP"/>
    </source>
</evidence>
<evidence type="ECO:0000256" key="2">
    <source>
        <dbReference type="RuleBase" id="RU361185"/>
    </source>
</evidence>
<reference evidence="7" key="2">
    <citation type="journal article" date="2021" name="PeerJ">
        <title>Extensive microbial diversity within the chicken gut microbiome revealed by metagenomics and culture.</title>
        <authorList>
            <person name="Gilroy R."/>
            <person name="Ravi A."/>
            <person name="Getino M."/>
            <person name="Pursley I."/>
            <person name="Horton D.L."/>
            <person name="Alikhan N.F."/>
            <person name="Baker D."/>
            <person name="Gharbi K."/>
            <person name="Hall N."/>
            <person name="Watson M."/>
            <person name="Adriaenssens E.M."/>
            <person name="Foster-Nyarko E."/>
            <person name="Jarju S."/>
            <person name="Secka A."/>
            <person name="Antonio M."/>
            <person name="Oren A."/>
            <person name="Chaudhuri R.R."/>
            <person name="La Ragione R."/>
            <person name="Hildebrand F."/>
            <person name="Pallen M.J."/>
        </authorList>
    </citation>
    <scope>NUCLEOTIDE SEQUENCE</scope>
    <source>
        <strain evidence="7">B3-1481</strain>
    </source>
</reference>
<dbReference type="Pfam" id="PF21365">
    <property type="entry name" value="Glyco_hydro_31_3rd"/>
    <property type="match status" value="1"/>
</dbReference>